<organism evidence="1 2">
    <name type="scientific">Dendrothele bispora (strain CBS 962.96)</name>
    <dbReference type="NCBI Taxonomy" id="1314807"/>
    <lineage>
        <taxon>Eukaryota</taxon>
        <taxon>Fungi</taxon>
        <taxon>Dikarya</taxon>
        <taxon>Basidiomycota</taxon>
        <taxon>Agaricomycotina</taxon>
        <taxon>Agaricomycetes</taxon>
        <taxon>Agaricomycetidae</taxon>
        <taxon>Agaricales</taxon>
        <taxon>Agaricales incertae sedis</taxon>
        <taxon>Dendrothele</taxon>
    </lineage>
</organism>
<dbReference type="Proteomes" id="UP000297245">
    <property type="component" value="Unassembled WGS sequence"/>
</dbReference>
<gene>
    <name evidence="1" type="ORF">K435DRAFT_803443</name>
</gene>
<evidence type="ECO:0000313" key="2">
    <source>
        <dbReference type="Proteomes" id="UP000297245"/>
    </source>
</evidence>
<dbReference type="PANTHER" id="PTHR43576">
    <property type="entry name" value="ALPHA-L-ARABINOFURANOSIDASE C-RELATED"/>
    <property type="match status" value="1"/>
</dbReference>
<sequence length="104" mass="11952">MTSLTINVDPSRHISPVDPRIYPGFTEHMGRCIYGGIYGSDPKTGFRKDVLAALKELVVIFSANTNYANLQREEEEEESINRRSKESQDYAKKAYQWVKVLRLI</sequence>
<dbReference type="EMBL" id="ML179406">
    <property type="protein sequence ID" value="THU88540.1"/>
    <property type="molecule type" value="Genomic_DNA"/>
</dbReference>
<dbReference type="PANTHER" id="PTHR43576:SF3">
    <property type="entry name" value="ALPHA-L-ARABINOFURANOSIDASE C"/>
    <property type="match status" value="1"/>
</dbReference>
<dbReference type="AlphaFoldDB" id="A0A4S8LI47"/>
<accession>A0A4S8LI47</accession>
<keyword evidence="2" id="KW-1185">Reference proteome</keyword>
<dbReference type="Gene3D" id="3.20.20.80">
    <property type="entry name" value="Glycosidases"/>
    <property type="match status" value="1"/>
</dbReference>
<reference evidence="1 2" key="1">
    <citation type="journal article" date="2019" name="Nat. Ecol. Evol.">
        <title>Megaphylogeny resolves global patterns of mushroom evolution.</title>
        <authorList>
            <person name="Varga T."/>
            <person name="Krizsan K."/>
            <person name="Foldi C."/>
            <person name="Dima B."/>
            <person name="Sanchez-Garcia M."/>
            <person name="Sanchez-Ramirez S."/>
            <person name="Szollosi G.J."/>
            <person name="Szarkandi J.G."/>
            <person name="Papp V."/>
            <person name="Albert L."/>
            <person name="Andreopoulos W."/>
            <person name="Angelini C."/>
            <person name="Antonin V."/>
            <person name="Barry K.W."/>
            <person name="Bougher N.L."/>
            <person name="Buchanan P."/>
            <person name="Buyck B."/>
            <person name="Bense V."/>
            <person name="Catcheside P."/>
            <person name="Chovatia M."/>
            <person name="Cooper J."/>
            <person name="Damon W."/>
            <person name="Desjardin D."/>
            <person name="Finy P."/>
            <person name="Geml J."/>
            <person name="Haridas S."/>
            <person name="Hughes K."/>
            <person name="Justo A."/>
            <person name="Karasinski D."/>
            <person name="Kautmanova I."/>
            <person name="Kiss B."/>
            <person name="Kocsube S."/>
            <person name="Kotiranta H."/>
            <person name="LaButti K.M."/>
            <person name="Lechner B.E."/>
            <person name="Liimatainen K."/>
            <person name="Lipzen A."/>
            <person name="Lukacs Z."/>
            <person name="Mihaltcheva S."/>
            <person name="Morgado L.N."/>
            <person name="Niskanen T."/>
            <person name="Noordeloos M.E."/>
            <person name="Ohm R.A."/>
            <person name="Ortiz-Santana B."/>
            <person name="Ovrebo C."/>
            <person name="Racz N."/>
            <person name="Riley R."/>
            <person name="Savchenko A."/>
            <person name="Shiryaev A."/>
            <person name="Soop K."/>
            <person name="Spirin V."/>
            <person name="Szebenyi C."/>
            <person name="Tomsovsky M."/>
            <person name="Tulloss R.E."/>
            <person name="Uehling J."/>
            <person name="Grigoriev I.V."/>
            <person name="Vagvolgyi C."/>
            <person name="Papp T."/>
            <person name="Martin F.M."/>
            <person name="Miettinen O."/>
            <person name="Hibbett D.S."/>
            <person name="Nagy L.G."/>
        </authorList>
    </citation>
    <scope>NUCLEOTIDE SEQUENCE [LARGE SCALE GENOMIC DNA]</scope>
    <source>
        <strain evidence="1 2">CBS 962.96</strain>
    </source>
</reference>
<protein>
    <submittedName>
        <fullName evidence="1">Uncharacterized protein</fullName>
    </submittedName>
</protein>
<name>A0A4S8LI47_DENBC</name>
<dbReference type="GO" id="GO:0000272">
    <property type="term" value="P:polysaccharide catabolic process"/>
    <property type="evidence" value="ECO:0007669"/>
    <property type="project" value="TreeGrafter"/>
</dbReference>
<evidence type="ECO:0000313" key="1">
    <source>
        <dbReference type="EMBL" id="THU88540.1"/>
    </source>
</evidence>
<dbReference type="OrthoDB" id="3032304at2759"/>
<proteinExistence type="predicted"/>